<keyword evidence="4" id="KW-1185">Reference proteome</keyword>
<gene>
    <name evidence="3" type="ORF">SAMN05444281_1696</name>
</gene>
<dbReference type="GO" id="GO:2001070">
    <property type="term" value="F:starch binding"/>
    <property type="evidence" value="ECO:0007669"/>
    <property type="project" value="InterPro"/>
</dbReference>
<dbReference type="InterPro" id="IPR026444">
    <property type="entry name" value="Secre_tail"/>
</dbReference>
<dbReference type="GO" id="GO:0019867">
    <property type="term" value="C:outer membrane"/>
    <property type="evidence" value="ECO:0007669"/>
    <property type="project" value="InterPro"/>
</dbReference>
<reference evidence="4" key="1">
    <citation type="submission" date="2016-11" db="EMBL/GenBank/DDBJ databases">
        <authorList>
            <person name="Varghese N."/>
            <person name="Submissions S."/>
        </authorList>
    </citation>
    <scope>NUCLEOTIDE SEQUENCE [LARGE SCALE GENOMIC DNA]</scope>
    <source>
        <strain evidence="4">DSM 100572</strain>
    </source>
</reference>
<dbReference type="EMBL" id="FQXQ01000003">
    <property type="protein sequence ID" value="SHH72948.1"/>
    <property type="molecule type" value="Genomic_DNA"/>
</dbReference>
<proteinExistence type="predicted"/>
<keyword evidence="1 2" id="KW-0732">Signal</keyword>
<dbReference type="NCBIfam" id="TIGR04183">
    <property type="entry name" value="Por_Secre_tail"/>
    <property type="match status" value="1"/>
</dbReference>
<dbReference type="Proteomes" id="UP000184109">
    <property type="component" value="Unassembled WGS sequence"/>
</dbReference>
<dbReference type="RefSeq" id="WP_143155271.1">
    <property type="nucleotide sequence ID" value="NZ_BMEN01000003.1"/>
</dbReference>
<protein>
    <submittedName>
        <fullName evidence="3">Por secretion system C-terminal sorting domain-containing protein</fullName>
    </submittedName>
</protein>
<feature type="chain" id="PRO_5013042210" evidence="2">
    <location>
        <begin position="22"/>
        <end position="323"/>
    </location>
</feature>
<dbReference type="OrthoDB" id="9775889at2"/>
<dbReference type="AlphaFoldDB" id="A0A1M5VCR7"/>
<dbReference type="Gene3D" id="2.60.40.3620">
    <property type="match status" value="2"/>
</dbReference>
<evidence type="ECO:0000256" key="2">
    <source>
        <dbReference type="SAM" id="SignalP"/>
    </source>
</evidence>
<feature type="signal peptide" evidence="2">
    <location>
        <begin position="1"/>
        <end position="21"/>
    </location>
</feature>
<evidence type="ECO:0000313" key="3">
    <source>
        <dbReference type="EMBL" id="SHH72948.1"/>
    </source>
</evidence>
<organism evidence="3 4">
    <name type="scientific">Wenyingzhuangia marina</name>
    <dbReference type="NCBI Taxonomy" id="1195760"/>
    <lineage>
        <taxon>Bacteria</taxon>
        <taxon>Pseudomonadati</taxon>
        <taxon>Bacteroidota</taxon>
        <taxon>Flavobacteriia</taxon>
        <taxon>Flavobacteriales</taxon>
        <taxon>Flavobacteriaceae</taxon>
        <taxon>Wenyingzhuangia</taxon>
    </lineage>
</organism>
<evidence type="ECO:0000256" key="1">
    <source>
        <dbReference type="ARBA" id="ARBA00022729"/>
    </source>
</evidence>
<dbReference type="STRING" id="1195760.SAMN05444281_1696"/>
<name>A0A1M5VCR7_9FLAO</name>
<evidence type="ECO:0000313" key="4">
    <source>
        <dbReference type="Proteomes" id="UP000184109"/>
    </source>
</evidence>
<sequence length="323" mass="35539">MKKIKLLIVLVCVFGMKTISAQNYVGIVGDATTLGYAPEGIPLIQDSQNPNIFTYEGVLKPGKFKFHLKEDDWCIGSWINAAVVDQDLSAKDYITTTGCNGPDNQWVVSVSGSYSIVIDLGLESITISTLDYFPNLYLVGDATPNGWDINNATPLVKDTENPAVFTWTGNLIPGEFKITTAKSFDGGWNWIHPVTQGQDLALTNYEVLVSGVGNDYKWVIGTAGSYTINLNLQNEVISIEPNTTLGVDDILQYNLSKNFLNFELENIKNASISVFDSKGMLLTHKKINKTNNSINLSEINASGVLIFRLLNNNIIKTCKVLKQ</sequence>
<accession>A0A1M5VCR7</accession>